<organism evidence="10 11">
    <name type="scientific">Bifidobacterium [indicum] DSM 20214 = LMG 11587</name>
    <dbReference type="NCBI Taxonomy" id="1341694"/>
    <lineage>
        <taxon>Bacteria</taxon>
        <taxon>Bacillati</taxon>
        <taxon>Actinomycetota</taxon>
        <taxon>Actinomycetes</taxon>
        <taxon>Bifidobacteriales</taxon>
        <taxon>Bifidobacteriaceae</taxon>
        <taxon>Bifidobacterium</taxon>
    </lineage>
</organism>
<feature type="domain" description="Peptidase S24/S26A/S26B/S26C" evidence="9">
    <location>
        <begin position="37"/>
        <end position="151"/>
    </location>
</feature>
<evidence type="ECO:0000313" key="10">
    <source>
        <dbReference type="EMBL" id="AIC92015.1"/>
    </source>
</evidence>
<dbReference type="GO" id="GO:0006281">
    <property type="term" value="P:DNA repair"/>
    <property type="evidence" value="ECO:0007669"/>
    <property type="project" value="UniProtKB-KW"/>
</dbReference>
<dbReference type="EC" id="3.4.21.88" evidence="10"/>
<dbReference type="NCBIfam" id="NF007621">
    <property type="entry name" value="PRK10276.1"/>
    <property type="match status" value="1"/>
</dbReference>
<evidence type="ECO:0000256" key="3">
    <source>
        <dbReference type="ARBA" id="ARBA00022801"/>
    </source>
</evidence>
<name>A0A087VU95_9BIFI</name>
<dbReference type="AlphaFoldDB" id="A0A087VU95"/>
<evidence type="ECO:0000256" key="1">
    <source>
        <dbReference type="ARBA" id="ARBA00007484"/>
    </source>
</evidence>
<evidence type="ECO:0000313" key="11">
    <source>
        <dbReference type="Proteomes" id="UP000028569"/>
    </source>
</evidence>
<dbReference type="InterPro" id="IPR036286">
    <property type="entry name" value="LexA/Signal_pep-like_sf"/>
</dbReference>
<evidence type="ECO:0000259" key="9">
    <source>
        <dbReference type="Pfam" id="PF00717"/>
    </source>
</evidence>
<evidence type="ECO:0000256" key="8">
    <source>
        <dbReference type="SAM" id="MobiDB-lite"/>
    </source>
</evidence>
<feature type="region of interest" description="Disordered" evidence="8">
    <location>
        <begin position="166"/>
        <end position="218"/>
    </location>
</feature>
<evidence type="ECO:0000256" key="2">
    <source>
        <dbReference type="ARBA" id="ARBA00022763"/>
    </source>
</evidence>
<keyword evidence="4 7" id="KW-0068">Autocatalytic cleavage</keyword>
<gene>
    <name evidence="10" type="ORF">BINDI_0743</name>
</gene>
<protein>
    <submittedName>
        <fullName evidence="10">Putative SOS mutagenesis protein UmuD</fullName>
        <ecNumber evidence="10">3.4.21.88</ecNumber>
    </submittedName>
</protein>
<dbReference type="InterPro" id="IPR015927">
    <property type="entry name" value="Peptidase_S24_S26A/B/C"/>
</dbReference>
<reference evidence="10 11" key="1">
    <citation type="journal article" date="2014" name="Appl. Environ. Microbiol.">
        <title>Genomic encyclopedia of type strains of the genus Bifidobacterium.</title>
        <authorList>
            <person name="Milani C."/>
            <person name="Lugli G.A."/>
            <person name="Duranti S."/>
            <person name="Turroni F."/>
            <person name="Bottacini F."/>
            <person name="Mangifesta M."/>
            <person name="Sanchez B."/>
            <person name="Viappiani A."/>
            <person name="Mancabelli L."/>
            <person name="Taminiau B."/>
            <person name="Delcenserie V."/>
            <person name="Barrangou R."/>
            <person name="Margolles A."/>
            <person name="van Sinderen D."/>
            <person name="Ventura M."/>
        </authorList>
    </citation>
    <scope>NUCLEOTIDE SEQUENCE [LARGE SCALE GENOMIC DNA]</scope>
    <source>
        <strain evidence="10 11">LMG 11587</strain>
    </source>
</reference>
<dbReference type="InterPro" id="IPR006197">
    <property type="entry name" value="Peptidase_S24_LexA"/>
</dbReference>
<dbReference type="GO" id="GO:0009432">
    <property type="term" value="P:SOS response"/>
    <property type="evidence" value="ECO:0007669"/>
    <property type="project" value="UniProtKB-KW"/>
</dbReference>
<dbReference type="InterPro" id="IPR050077">
    <property type="entry name" value="LexA_repressor"/>
</dbReference>
<dbReference type="GO" id="GO:0003677">
    <property type="term" value="F:DNA binding"/>
    <property type="evidence" value="ECO:0007669"/>
    <property type="project" value="InterPro"/>
</dbReference>
<proteinExistence type="inferred from homology"/>
<evidence type="ECO:0000256" key="6">
    <source>
        <dbReference type="ARBA" id="ARBA00023236"/>
    </source>
</evidence>
<dbReference type="RefSeq" id="WP_148301977.1">
    <property type="nucleotide sequence ID" value="NZ_CP006018.1"/>
</dbReference>
<sequence>MSRSSSPSRLSSTLLAGACKVDALSSFGGRPIPVPVALEAVHAGFPSVAQDYFNGDFSFDQNVIIHPSSTYIIHVAGESMTGAGIFDGDLLVVDRSLEPRQDDIVIAILDDEMLVKRLVRQDGHTILHAENPSYPDFIPQDGECLVIWGVVTGNYHWQRIDSTGGFDTHPLPQVTYPGRQESPMGQEGRTTSEQQGTTKRKTSHFQPAYPTAEWGHHA</sequence>
<dbReference type="Pfam" id="PF00717">
    <property type="entry name" value="Peptidase_S24"/>
    <property type="match status" value="1"/>
</dbReference>
<dbReference type="OrthoDB" id="9787787at2"/>
<keyword evidence="5" id="KW-0234">DNA repair</keyword>
<keyword evidence="2" id="KW-0227">DNA damage</keyword>
<keyword evidence="6" id="KW-0742">SOS response</keyword>
<dbReference type="Gene3D" id="2.10.109.10">
    <property type="entry name" value="Umud Fragment, subunit A"/>
    <property type="match status" value="1"/>
</dbReference>
<dbReference type="CDD" id="cd06529">
    <property type="entry name" value="S24_LexA-like"/>
    <property type="match status" value="1"/>
</dbReference>
<dbReference type="PRINTS" id="PR00726">
    <property type="entry name" value="LEXASERPTASE"/>
</dbReference>
<dbReference type="GO" id="GO:0006355">
    <property type="term" value="P:regulation of DNA-templated transcription"/>
    <property type="evidence" value="ECO:0007669"/>
    <property type="project" value="InterPro"/>
</dbReference>
<dbReference type="PANTHER" id="PTHR33516">
    <property type="entry name" value="LEXA REPRESSOR"/>
    <property type="match status" value="1"/>
</dbReference>
<dbReference type="SUPFAM" id="SSF51306">
    <property type="entry name" value="LexA/Signal peptidase"/>
    <property type="match status" value="1"/>
</dbReference>
<comment type="similarity">
    <text evidence="1 7">Belongs to the peptidase S24 family.</text>
</comment>
<dbReference type="InterPro" id="IPR039418">
    <property type="entry name" value="LexA-like"/>
</dbReference>
<dbReference type="PANTHER" id="PTHR33516:SF2">
    <property type="entry name" value="LEXA REPRESSOR-RELATED"/>
    <property type="match status" value="1"/>
</dbReference>
<keyword evidence="11" id="KW-1185">Reference proteome</keyword>
<evidence type="ECO:0000256" key="4">
    <source>
        <dbReference type="ARBA" id="ARBA00022813"/>
    </source>
</evidence>
<dbReference type="EMBL" id="CP006018">
    <property type="protein sequence ID" value="AIC92015.1"/>
    <property type="molecule type" value="Genomic_DNA"/>
</dbReference>
<evidence type="ECO:0000256" key="5">
    <source>
        <dbReference type="ARBA" id="ARBA00023204"/>
    </source>
</evidence>
<dbReference type="Proteomes" id="UP000028569">
    <property type="component" value="Chromosome"/>
</dbReference>
<dbReference type="HOGENOM" id="CLU_1329793_0_0_11"/>
<feature type="compositionally biased region" description="Polar residues" evidence="8">
    <location>
        <begin position="188"/>
        <end position="197"/>
    </location>
</feature>
<dbReference type="GO" id="GO:0004252">
    <property type="term" value="F:serine-type endopeptidase activity"/>
    <property type="evidence" value="ECO:0007669"/>
    <property type="project" value="UniProtKB-EC"/>
</dbReference>
<keyword evidence="3 7" id="KW-0378">Hydrolase</keyword>
<evidence type="ECO:0000256" key="7">
    <source>
        <dbReference type="RuleBase" id="RU003991"/>
    </source>
</evidence>
<accession>A0A087VU95</accession>
<dbReference type="KEGG" id="bii:BINDI_0743"/>